<dbReference type="GO" id="GO:0016757">
    <property type="term" value="F:glycosyltransferase activity"/>
    <property type="evidence" value="ECO:0007669"/>
    <property type="project" value="InterPro"/>
</dbReference>
<dbReference type="AlphaFoldDB" id="A0A1I3JQ87"/>
<gene>
    <name evidence="3" type="ORF">SAMN05443431_101502</name>
</gene>
<dbReference type="SUPFAM" id="SSF53756">
    <property type="entry name" value="UDP-Glycosyltransferase/glycogen phosphorylase"/>
    <property type="match status" value="1"/>
</dbReference>
<accession>A0A1I3JQ87</accession>
<evidence type="ECO:0000313" key="4">
    <source>
        <dbReference type="Proteomes" id="UP000199559"/>
    </source>
</evidence>
<evidence type="ECO:0000259" key="1">
    <source>
        <dbReference type="Pfam" id="PF00534"/>
    </source>
</evidence>
<dbReference type="EMBL" id="FORM01000001">
    <property type="protein sequence ID" value="SFI62336.1"/>
    <property type="molecule type" value="Genomic_DNA"/>
</dbReference>
<evidence type="ECO:0000313" key="3">
    <source>
        <dbReference type="EMBL" id="SFI62336.1"/>
    </source>
</evidence>
<dbReference type="Pfam" id="PF00534">
    <property type="entry name" value="Glycos_transf_1"/>
    <property type="match status" value="1"/>
</dbReference>
<dbReference type="Pfam" id="PF09314">
    <property type="entry name" value="DUF1972"/>
    <property type="match status" value="1"/>
</dbReference>
<proteinExistence type="predicted"/>
<dbReference type="STRING" id="1144750.SAMN05443431_101502"/>
<dbReference type="PANTHER" id="PTHR46401">
    <property type="entry name" value="GLYCOSYLTRANSFERASE WBBK-RELATED"/>
    <property type="match status" value="1"/>
</dbReference>
<dbReference type="Gene3D" id="3.40.50.2000">
    <property type="entry name" value="Glycogen Phosphorylase B"/>
    <property type="match status" value="2"/>
</dbReference>
<organism evidence="3 4">
    <name type="scientific">Olleya namhaensis</name>
    <dbReference type="NCBI Taxonomy" id="1144750"/>
    <lineage>
        <taxon>Bacteria</taxon>
        <taxon>Pseudomonadati</taxon>
        <taxon>Bacteroidota</taxon>
        <taxon>Flavobacteriia</taxon>
        <taxon>Flavobacteriales</taxon>
        <taxon>Flavobacteriaceae</taxon>
    </lineage>
</organism>
<dbReference type="RefSeq" id="WP_090837186.1">
    <property type="nucleotide sequence ID" value="NZ_FORM01000001.1"/>
</dbReference>
<dbReference type="InterPro" id="IPR001296">
    <property type="entry name" value="Glyco_trans_1"/>
</dbReference>
<sequence>MKIGILGTRGIPNYHGGFEQFAEFFAVYLAKNNHEVYVYNSSTHPFKEKKFKGVNIIHCKDPEEKIGTVGQFIYDLNCILDARKRNFDVLLQLGYTSNSIWRRLLPQKATIVTNMDGLEWKRSKYSSKVRSFLKYAEGLAVKSSDFLISDSIGIQNYLKENYKVDSKYIAYGAEVFNQPDISILKEYKLEANNYNMLIARLEPENNIETILDGVAKSKKKTPFIVVGKHDVNKFGAYLKEKFKNHTNIKFQGGIYNLEHLNNLRHFSNLYFHGHSVGGTNPSLLEAMASNSLIIANNNQFNKSILQDNAFYFDNALDVENYINTVDKINHSDKLKACKKAIIENFSWNNINKQYLDYLNECNKEYNQ</sequence>
<dbReference type="InterPro" id="IPR015393">
    <property type="entry name" value="DUF1972"/>
</dbReference>
<evidence type="ECO:0000259" key="2">
    <source>
        <dbReference type="Pfam" id="PF09314"/>
    </source>
</evidence>
<dbReference type="PANTHER" id="PTHR46401:SF8">
    <property type="entry name" value="BLL6006 PROTEIN"/>
    <property type="match status" value="1"/>
</dbReference>
<name>A0A1I3JQ87_9FLAO</name>
<keyword evidence="4" id="KW-1185">Reference proteome</keyword>
<feature type="domain" description="Glycosyl transferase family 1" evidence="1">
    <location>
        <begin position="193"/>
        <end position="334"/>
    </location>
</feature>
<feature type="domain" description="DUF1972" evidence="2">
    <location>
        <begin position="4"/>
        <end position="174"/>
    </location>
</feature>
<protein>
    <submittedName>
        <fullName evidence="3">Glycosyltransferase involved in cell wall bisynthesis</fullName>
    </submittedName>
</protein>
<keyword evidence="3" id="KW-0808">Transferase</keyword>
<dbReference type="Proteomes" id="UP000199559">
    <property type="component" value="Unassembled WGS sequence"/>
</dbReference>
<reference evidence="4" key="1">
    <citation type="submission" date="2016-10" db="EMBL/GenBank/DDBJ databases">
        <authorList>
            <person name="Varghese N."/>
            <person name="Submissions S."/>
        </authorList>
    </citation>
    <scope>NUCLEOTIDE SEQUENCE [LARGE SCALE GENOMIC DNA]</scope>
    <source>
        <strain evidence="4">DSM 28881</strain>
    </source>
</reference>